<dbReference type="KEGG" id="mff:MFFC18_26670"/>
<keyword evidence="4" id="KW-1185">Reference proteome</keyword>
<sequence length="1279" mass="141104">MMNLNQKLSLSRSRRRSSPSYFKFNWNFHVRSYSVYSTFNLILLCVFVGCTANESDNSTGTKQVTSPPQLIPGDYEQISVSLYAIPHGKPALEDGGSKHRFEMVKNTGIDFANDFDRAQLLRYIETGSGVALGDYDNDGLTDVYLVATDGPNKLYRCVGDFKFEDVTQEAGVNGSVNGRDVWGSGASFADIENDGDLDLLVCNMKAPNILYVNQGDGTFINGTDSAGIAYTGGSKVGSFCDYDRDGDLDLYLLTYQDIVPETSHSYLKDKDGRVVWVDPKDRDDVGIVDGRLLEAGERDFLFENNGDGKFKDVTKQSGTWAHEPGLSVMWFDHNKDNWPDIYIGSDFWQPDHLFQNNRDGTFTDVLPAAARHSPWFSMGSDAGDLNNDGWSELMIADMSSQTHFNQKLNMGGMSDSSWFLQYGAPRQYMRNALYINTGTGRFMESAFMSGLESTDWTWAIRFADLDNDGLQDIYVTNGHARDMMNADINNEVRRLNEAGEKEKVRDVNAGIPPRRETNVAFKNEGDFAFRQIAQEWGLDHLGVSHGVAFADFDADGDLDLIVNNLYEQATVYRNRTAELNESNAITVDFRSQKNNLLGYGTKVEIWHGDVHQTKTLTPVRGYLSSDQPLIHFGIGTASSIDRMLVTWPDGKRQEYKQLDSGQHYRVIETPEDCLPEVDVDQKTSIARSSTRFTDVAAEVGLDFTHKEEEFDDYAREPLLPYKLSQLGAGVAWGDINEDGYPDVYVGGSNLQVGQLFVNRGGLRFEKLFGPWVGAYQYEDMAPLFFDADGDGDLDLYVVSGSNEVAEGTSALQDRLYINQGDERFENAAEGALPKNRDSGSCVAAADFDRDGDLDLFVGSRSVSGKYPLAPTSRLLLNDEGKFSDVTDSIADGLSNVGMVNSALWSDFNGDGWIDLIVASDWGPVSFFKNENGKLSDVTETIGMGPYRGWWHGLAAGDFDGDGDLDYAATNQGLNTKYHADLDHPHRIYYDDFDGDGTLDLVEAEYEGDTEYPVRGLSCSSQSMPFIADKFGTYKEFAAASLSDIYEPSIESRPYLEVTWLSSSVIWNEGVSGMRVEALPRLAQISPGFGIEAGDFNADGKLDILLVNNFFGSQPETGFMDGGLGLLLTGDGKGTFKSVWPRESGVVLENDSMGLATADFDLDGDLDAIANINMGKTVLLRNNSPAGPSLTVKLKGATGNNMAVGAQARVRIKDVGERLFEVRSGGSYISQSHSRIALPGVFAQDIESVKVCWPDGSETQWESEKPLVANNTEIVVEQIQ</sequence>
<dbReference type="EMBL" id="CP042912">
    <property type="protein sequence ID" value="QEG22784.1"/>
    <property type="molecule type" value="Genomic_DNA"/>
</dbReference>
<evidence type="ECO:0000259" key="2">
    <source>
        <dbReference type="Pfam" id="PF07593"/>
    </source>
</evidence>
<evidence type="ECO:0000313" key="4">
    <source>
        <dbReference type="Proteomes" id="UP000322214"/>
    </source>
</evidence>
<dbReference type="SUPFAM" id="SSF69318">
    <property type="entry name" value="Integrin alpha N-terminal domain"/>
    <property type="match status" value="3"/>
</dbReference>
<organism evidence="3 4">
    <name type="scientific">Mariniblastus fucicola</name>
    <dbReference type="NCBI Taxonomy" id="980251"/>
    <lineage>
        <taxon>Bacteria</taxon>
        <taxon>Pseudomonadati</taxon>
        <taxon>Planctomycetota</taxon>
        <taxon>Planctomycetia</taxon>
        <taxon>Pirellulales</taxon>
        <taxon>Pirellulaceae</taxon>
        <taxon>Mariniblastus</taxon>
    </lineage>
</organism>
<feature type="domain" description="ASPIC/UnbV" evidence="2">
    <location>
        <begin position="1202"/>
        <end position="1262"/>
    </location>
</feature>
<protein>
    <submittedName>
        <fullName evidence="3">FG-GAP repeat protein</fullName>
    </submittedName>
</protein>
<dbReference type="Proteomes" id="UP000322214">
    <property type="component" value="Chromosome"/>
</dbReference>
<dbReference type="InterPro" id="IPR011519">
    <property type="entry name" value="UnbV_ASPIC"/>
</dbReference>
<reference evidence="3 4" key="1">
    <citation type="submission" date="2019-08" db="EMBL/GenBank/DDBJ databases">
        <title>Deep-cultivation of Planctomycetes and their phenomic and genomic characterization uncovers novel biology.</title>
        <authorList>
            <person name="Wiegand S."/>
            <person name="Jogler M."/>
            <person name="Boedeker C."/>
            <person name="Pinto D."/>
            <person name="Vollmers J."/>
            <person name="Rivas-Marin E."/>
            <person name="Kohn T."/>
            <person name="Peeters S.H."/>
            <person name="Heuer A."/>
            <person name="Rast P."/>
            <person name="Oberbeckmann S."/>
            <person name="Bunk B."/>
            <person name="Jeske O."/>
            <person name="Meyerdierks A."/>
            <person name="Storesund J.E."/>
            <person name="Kallscheuer N."/>
            <person name="Luecker S."/>
            <person name="Lage O.M."/>
            <person name="Pohl T."/>
            <person name="Merkel B.J."/>
            <person name="Hornburger P."/>
            <person name="Mueller R.-W."/>
            <person name="Bruemmer F."/>
            <person name="Labrenz M."/>
            <person name="Spormann A.M."/>
            <person name="Op den Camp H."/>
            <person name="Overmann J."/>
            <person name="Amann R."/>
            <person name="Jetten M.S.M."/>
            <person name="Mascher T."/>
            <person name="Medema M.H."/>
            <person name="Devos D.P."/>
            <person name="Kaster A.-K."/>
            <person name="Ovreas L."/>
            <person name="Rohde M."/>
            <person name="Galperin M.Y."/>
            <person name="Jogler C."/>
        </authorList>
    </citation>
    <scope>NUCLEOTIDE SEQUENCE [LARGE SCALE GENOMIC DNA]</scope>
    <source>
        <strain evidence="3 4">FC18</strain>
    </source>
</reference>
<evidence type="ECO:0000256" key="1">
    <source>
        <dbReference type="ARBA" id="ARBA00022729"/>
    </source>
</evidence>
<dbReference type="InterPro" id="IPR027039">
    <property type="entry name" value="Crtac1"/>
</dbReference>
<name>A0A5B9P8U3_9BACT</name>
<gene>
    <name evidence="3" type="ORF">MFFC18_26670</name>
</gene>
<evidence type="ECO:0000313" key="3">
    <source>
        <dbReference type="EMBL" id="QEG22784.1"/>
    </source>
</evidence>
<dbReference type="STRING" id="980251.GCA_001642875_01455"/>
<accession>A0A5B9P8U3</accession>
<feature type="domain" description="ASPIC/UnbV" evidence="2">
    <location>
        <begin position="598"/>
        <end position="664"/>
    </location>
</feature>
<proteinExistence type="predicted"/>
<dbReference type="Gene3D" id="2.130.10.130">
    <property type="entry name" value="Integrin alpha, N-terminal"/>
    <property type="match status" value="5"/>
</dbReference>
<dbReference type="Pfam" id="PF07593">
    <property type="entry name" value="UnbV_ASPIC"/>
    <property type="match status" value="2"/>
</dbReference>
<dbReference type="AlphaFoldDB" id="A0A5B9P8U3"/>
<dbReference type="PANTHER" id="PTHR16026:SF0">
    <property type="entry name" value="CARTILAGE ACIDIC PROTEIN 1"/>
    <property type="match status" value="1"/>
</dbReference>
<keyword evidence="1" id="KW-0732">Signal</keyword>
<dbReference type="PANTHER" id="PTHR16026">
    <property type="entry name" value="CARTILAGE ACIDIC PROTEIN 1"/>
    <property type="match status" value="1"/>
</dbReference>
<dbReference type="Pfam" id="PF13517">
    <property type="entry name" value="FG-GAP_3"/>
    <property type="match status" value="6"/>
</dbReference>
<dbReference type="InterPro" id="IPR013517">
    <property type="entry name" value="FG-GAP"/>
</dbReference>
<dbReference type="InterPro" id="IPR028994">
    <property type="entry name" value="Integrin_alpha_N"/>
</dbReference>